<sequence length="552" mass="59640">MEVLLDASSLGRAVGMPAATVEPSVPRWRPGRRPVAFSGADIVAITRQPRQPLHVVRDAPGHEPGVGVAGTVVMSGTGYELVGSLPPMYPEWLGDRSFTRVHGARFPYVAGEMANGIATTSFVVALARAEMLGFFGAAGLALPVIERAVADLTRTLGGVRNWGVNLIHTPNEAGHEDGVVDLLLRANVPKVSASAFMELTPAVVRCAVAGLRQDPHGEIVRARHLFAKISRPKVAEKFLSPAPSDILGVLLDRGQITQDEARLAQRVPLAEDITVEADSGGHTDNRPLAVVLFAVRALRDQLSHRNGYTRPVRVGAAGGLGEPSAVAAAFAAGAAYVLTGTVNQLSAEANLSDAAKEMLAKADLSDVVMAPAADMFEHGVRVQVLRRGTLFAARAKQLYDAYLAYPSLEEIPAPVRERIENDVLRSTFDDAWTMTRRFWVDRDAREVERAETDARHRMALVFRSYLGLSSRWAIDGEPSRQMDYQIWCGPAIGAFNRWVAGSPLAVPHQRTVVQIALNLLEGAAVVTRAQQLRTYGVAVPDEAFSYRPRLLS</sequence>
<dbReference type="SUPFAM" id="SSF51412">
    <property type="entry name" value="Inosine monophosphate dehydrogenase (IMPDH)"/>
    <property type="match status" value="1"/>
</dbReference>
<evidence type="ECO:0000259" key="1">
    <source>
        <dbReference type="Pfam" id="PF21607"/>
    </source>
</evidence>
<keyword evidence="3" id="KW-1185">Reference proteome</keyword>
<reference evidence="2 3" key="1">
    <citation type="submission" date="2019-03" db="EMBL/GenBank/DDBJ databases">
        <title>Genomic Encyclopedia of Type Strains, Phase IV (KMG-IV): sequencing the most valuable type-strain genomes for metagenomic binning, comparative biology and taxonomic classification.</title>
        <authorList>
            <person name="Goeker M."/>
        </authorList>
    </citation>
    <scope>NUCLEOTIDE SEQUENCE [LARGE SCALE GENOMIC DNA]</scope>
    <source>
        <strain evidence="2 3">DSM 45934</strain>
    </source>
</reference>
<gene>
    <name evidence="2" type="ORF">EV192_107259</name>
</gene>
<dbReference type="EMBL" id="SLWS01000007">
    <property type="protein sequence ID" value="TCO55836.1"/>
    <property type="molecule type" value="Genomic_DNA"/>
</dbReference>
<protein>
    <submittedName>
        <fullName evidence="2">PfaD family protein</fullName>
    </submittedName>
</protein>
<evidence type="ECO:0000313" key="3">
    <source>
        <dbReference type="Proteomes" id="UP000295680"/>
    </source>
</evidence>
<accession>A0A4R2JG09</accession>
<dbReference type="Proteomes" id="UP000295680">
    <property type="component" value="Unassembled WGS sequence"/>
</dbReference>
<organism evidence="2 3">
    <name type="scientific">Actinocrispum wychmicini</name>
    <dbReference type="NCBI Taxonomy" id="1213861"/>
    <lineage>
        <taxon>Bacteria</taxon>
        <taxon>Bacillati</taxon>
        <taxon>Actinomycetota</taxon>
        <taxon>Actinomycetes</taxon>
        <taxon>Pseudonocardiales</taxon>
        <taxon>Pseudonocardiaceae</taxon>
        <taxon>Actinocrispum</taxon>
    </lineage>
</organism>
<dbReference type="InterPro" id="IPR013785">
    <property type="entry name" value="Aldolase_TIM"/>
</dbReference>
<name>A0A4R2JG09_9PSEU</name>
<dbReference type="Pfam" id="PF21607">
    <property type="entry name" value="FabD_helical_ins"/>
    <property type="match status" value="1"/>
</dbReference>
<dbReference type="InterPro" id="IPR014179">
    <property type="entry name" value="PfaD-like_TIM-barrel"/>
</dbReference>
<dbReference type="Gene3D" id="3.20.20.70">
    <property type="entry name" value="Aldolase class I"/>
    <property type="match status" value="2"/>
</dbReference>
<evidence type="ECO:0000313" key="2">
    <source>
        <dbReference type="EMBL" id="TCO55836.1"/>
    </source>
</evidence>
<dbReference type="InterPro" id="IPR049489">
    <property type="entry name" value="FabD-like_helical_ins"/>
</dbReference>
<comment type="caution">
    <text evidence="2">The sequence shown here is derived from an EMBL/GenBank/DDBJ whole genome shotgun (WGS) entry which is preliminary data.</text>
</comment>
<proteinExistence type="predicted"/>
<dbReference type="PANTHER" id="PTHR32332:SF20">
    <property type="entry name" value="2-NITROPROPANE DIOXYGENASE-LIKE PROTEIN"/>
    <property type="match status" value="1"/>
</dbReference>
<dbReference type="AlphaFoldDB" id="A0A4R2JG09"/>
<feature type="domain" description="[Acyl-carrier-protein] S-malonyltransferase-like inserted helical" evidence="1">
    <location>
        <begin position="405"/>
        <end position="484"/>
    </location>
</feature>
<dbReference type="PANTHER" id="PTHR32332">
    <property type="entry name" value="2-NITROPROPANE DIOXYGENASE"/>
    <property type="match status" value="1"/>
</dbReference>
<dbReference type="NCBIfam" id="TIGR02814">
    <property type="entry name" value="pfaD_fam"/>
    <property type="match status" value="1"/>
</dbReference>